<dbReference type="InterPro" id="IPR050631">
    <property type="entry name" value="PheA/TfdB_FAD_monoxygenase"/>
</dbReference>
<evidence type="ECO:0000256" key="1">
    <source>
        <dbReference type="ARBA" id="ARBA00023002"/>
    </source>
</evidence>
<dbReference type="Pfam" id="PF01494">
    <property type="entry name" value="FAD_binding_3"/>
    <property type="match status" value="1"/>
</dbReference>
<keyword evidence="1" id="KW-0560">Oxidoreductase</keyword>
<dbReference type="Gene3D" id="3.30.70.2450">
    <property type="match status" value="1"/>
</dbReference>
<protein>
    <submittedName>
        <fullName evidence="3">3-(3-hydroxy-phenyl)propionate hydroxylase</fullName>
    </submittedName>
</protein>
<name>A0A1I4C404_9PSEU</name>
<dbReference type="PANTHER" id="PTHR43476">
    <property type="entry name" value="3-(3-HYDROXY-PHENYL)PROPIONATE/3-HYDROXYCINNAMIC ACID HYDROXYLASE"/>
    <property type="match status" value="1"/>
</dbReference>
<gene>
    <name evidence="3" type="ORF">SAMN05421835_13235</name>
</gene>
<dbReference type="GO" id="GO:0008688">
    <property type="term" value="F:3-(3-hydroxyphenyl)propionate hydroxylase activity"/>
    <property type="evidence" value="ECO:0007669"/>
    <property type="project" value="TreeGrafter"/>
</dbReference>
<dbReference type="STRING" id="115433.SAMN05421835_13235"/>
<dbReference type="PANTHER" id="PTHR43476:SF3">
    <property type="entry name" value="FAD-BINDING MONOOXYGENASE"/>
    <property type="match status" value="1"/>
</dbReference>
<evidence type="ECO:0000313" key="4">
    <source>
        <dbReference type="Proteomes" id="UP000199025"/>
    </source>
</evidence>
<organism evidence="3 4">
    <name type="scientific">Amycolatopsis sacchari</name>
    <dbReference type="NCBI Taxonomy" id="115433"/>
    <lineage>
        <taxon>Bacteria</taxon>
        <taxon>Bacillati</taxon>
        <taxon>Actinomycetota</taxon>
        <taxon>Actinomycetes</taxon>
        <taxon>Pseudonocardiales</taxon>
        <taxon>Pseudonocardiaceae</taxon>
        <taxon>Amycolatopsis</taxon>
    </lineage>
</organism>
<dbReference type="OrthoDB" id="8670884at2"/>
<feature type="domain" description="FAD-binding" evidence="2">
    <location>
        <begin position="6"/>
        <end position="343"/>
    </location>
</feature>
<dbReference type="Gene3D" id="3.50.50.60">
    <property type="entry name" value="FAD/NAD(P)-binding domain"/>
    <property type="match status" value="1"/>
</dbReference>
<dbReference type="AlphaFoldDB" id="A0A1I4C404"/>
<reference evidence="3 4" key="1">
    <citation type="submission" date="2016-10" db="EMBL/GenBank/DDBJ databases">
        <authorList>
            <person name="de Groot N.N."/>
        </authorList>
    </citation>
    <scope>NUCLEOTIDE SEQUENCE [LARGE SCALE GENOMIC DNA]</scope>
    <source>
        <strain evidence="3 4">DSM 44468</strain>
    </source>
</reference>
<accession>A0A1I4C404</accession>
<dbReference type="NCBIfam" id="NF004829">
    <property type="entry name" value="PRK06183.1-3"/>
    <property type="match status" value="1"/>
</dbReference>
<dbReference type="GO" id="GO:0071949">
    <property type="term" value="F:FAD binding"/>
    <property type="evidence" value="ECO:0007669"/>
    <property type="project" value="InterPro"/>
</dbReference>
<dbReference type="InterPro" id="IPR002938">
    <property type="entry name" value="FAD-bd"/>
</dbReference>
<sequence>MESLRAEVAVVGAGPVGMTAAALLAARGVRVVVLERNATTSDAPKAISLDDEALRVYQSAGLAERILKVIVPGIGTRYYDALGRPVLQARAPQPGRFGYPFKNPFAQPDLERELHASLVAHRGVTVRMGAEVTALDQDGDGAEVRYRRADGTAGVVHAAYVLGCDGGRSTIRGLLGVGMTGRSHPESWLVADVLGDHHDERYGMHHGDPRRPHVIVPGRDGRCRYEFLLHEGEGGPDDHPDFALVRRLLAPFRPITPGQVERAVIYRFHGLVADRWRAGRVFLLGDAAHMMPPFAGQGLNSGVRDAANLCWKIADVLAGRLTESALDTYELERRPHAEATVRLSERLGRIVMSTDARWAARRDAYFTTILRDPAKRAFFEEMRYRPPHTYRTGLLVPPAGTMIGQPRVFDTATSSIRLLDDALGTGWALLAVGTSAADLDDAAKALGHLAPSTARIAVDNRLPAGGGRLLVDVDGRLDQEFTPHRGRIVLLRPDHFIAASWPPGHLPALAGALHLATPAHA</sequence>
<dbReference type="PRINTS" id="PR00420">
    <property type="entry name" value="RNGMNOXGNASE"/>
</dbReference>
<evidence type="ECO:0000313" key="3">
    <source>
        <dbReference type="EMBL" id="SFK75834.1"/>
    </source>
</evidence>
<keyword evidence="4" id="KW-1185">Reference proteome</keyword>
<dbReference type="SUPFAM" id="SSF51905">
    <property type="entry name" value="FAD/NAD(P)-binding domain"/>
    <property type="match status" value="1"/>
</dbReference>
<dbReference type="InterPro" id="IPR036188">
    <property type="entry name" value="FAD/NAD-bd_sf"/>
</dbReference>
<dbReference type="GO" id="GO:0019622">
    <property type="term" value="P:3-(3-hydroxy)phenylpropionate catabolic process"/>
    <property type="evidence" value="ECO:0007669"/>
    <property type="project" value="TreeGrafter"/>
</dbReference>
<dbReference type="EMBL" id="FORP01000032">
    <property type="protein sequence ID" value="SFK75834.1"/>
    <property type="molecule type" value="Genomic_DNA"/>
</dbReference>
<proteinExistence type="predicted"/>
<evidence type="ECO:0000259" key="2">
    <source>
        <dbReference type="Pfam" id="PF01494"/>
    </source>
</evidence>
<dbReference type="Proteomes" id="UP000199025">
    <property type="component" value="Unassembled WGS sequence"/>
</dbReference>